<evidence type="ECO:0000256" key="1">
    <source>
        <dbReference type="SAM" id="MobiDB-lite"/>
    </source>
</evidence>
<comment type="caution">
    <text evidence="2">The sequence shown here is derived from an EMBL/GenBank/DDBJ whole genome shotgun (WGS) entry which is preliminary data.</text>
</comment>
<dbReference type="EMBL" id="SIHI01000014">
    <property type="protein sequence ID" value="TWT50118.1"/>
    <property type="molecule type" value="Genomic_DNA"/>
</dbReference>
<dbReference type="OrthoDB" id="208320at2"/>
<sequence length="1013" mass="113066">MVRFVVCLAVTMFLASAYFMYAGVMLPLTAIQKAPDPLPSLSSTDYRPPVLSEAAEQYFPDLDWVNSENLETFESQTQDLMLFTQHTKRVFVSGQTGSGEDDGRTVEMSPVAVLWKDPRNPDARPFRLIADRALVRFQNRFFDEALELSNSRPGRVVWASLEGTVHIDGPDGLVIDGQQFILSEQSAQLYSDRPIRFRYGPTANDQTEFSGSSDQIAIHLMTDDAPLLGKDLPQVSGVHSLILRKNVLINTTFVSDGKREQAKIACDGPFEYDFQRRFASFESDVVVDHLVPNGQKFDRQQLHCQRLEIDLEPELASEVEKLNSETSDSGTLQLDNLTFRRLQAFNTTRRLGGRITPVQLSSDEHQVQGTMSQLIYDALTRTAVMLDEQGVIVRQNETTFRCPRIKLTHTDGNDLETIECLGPGELMVTTESFGQTPVRAKWDQAVNVLPEASTNFHIVELNGNAEFTIPKTDDPKAGALSQVGIAADQLKVWVDFKKAESLQNSDSLLKSRLPVSRAQAVGNVAMVSRDAIIERAQTIDVRITHSEESHEVADSDSPSRPQKNSRGNKSEEEVANPLRVAAQSITVHLEHNSLDGKVDVRKVDGRGDVVMTHQPEPNESLQELGGENPIVMSGVRVVAHRDRHQNEYVTLLGQLDDRGAVTEPAMISFGATRIGGANLAFDRTGNTISILGPGKLRVPVSKSLEGKELDTPGMMEVVWQERMTFDGETARFFDSIRCSFDNHGENLTSLNCENLSVRLTDQIRFDKGTKDSDSVELHSIHATQLVEFESYEFLKNQLIGVRKGQLDDFILDQSADRFTGRGPGQFHIWSYGNSMKLAPDGKAEANRPIQANEEQSWRYSTIEFSGVINGKITDRSASLENQRIEILSAPVEQAHIKFHRDEISSGRPQAANAVWLGCRNLRINQKSFGDKDYWELFAREATELEGERFRAVADELSFDERMGRFVLRGIGREATLYFQEAPGTQFRPSSHQLIEFIPKRRSVTVDGSTGVGG</sequence>
<dbReference type="AlphaFoldDB" id="A0A5C5WH59"/>
<evidence type="ECO:0000313" key="2">
    <source>
        <dbReference type="EMBL" id="TWT50118.1"/>
    </source>
</evidence>
<proteinExistence type="predicted"/>
<name>A0A5C5WH59_9PLAN</name>
<evidence type="ECO:0008006" key="4">
    <source>
        <dbReference type="Google" id="ProtNLM"/>
    </source>
</evidence>
<accession>A0A5C5WH59</accession>
<dbReference type="Proteomes" id="UP000317243">
    <property type="component" value="Unassembled WGS sequence"/>
</dbReference>
<reference evidence="2 3" key="1">
    <citation type="submission" date="2019-02" db="EMBL/GenBank/DDBJ databases">
        <title>Deep-cultivation of Planctomycetes and their phenomic and genomic characterization uncovers novel biology.</title>
        <authorList>
            <person name="Wiegand S."/>
            <person name="Jogler M."/>
            <person name="Boedeker C."/>
            <person name="Pinto D."/>
            <person name="Vollmers J."/>
            <person name="Rivas-Marin E."/>
            <person name="Kohn T."/>
            <person name="Peeters S.H."/>
            <person name="Heuer A."/>
            <person name="Rast P."/>
            <person name="Oberbeckmann S."/>
            <person name="Bunk B."/>
            <person name="Jeske O."/>
            <person name="Meyerdierks A."/>
            <person name="Storesund J.E."/>
            <person name="Kallscheuer N."/>
            <person name="Luecker S."/>
            <person name="Lage O.M."/>
            <person name="Pohl T."/>
            <person name="Merkel B.J."/>
            <person name="Hornburger P."/>
            <person name="Mueller R.-W."/>
            <person name="Bruemmer F."/>
            <person name="Labrenz M."/>
            <person name="Spormann A.M."/>
            <person name="Op Den Camp H."/>
            <person name="Overmann J."/>
            <person name="Amann R."/>
            <person name="Jetten M.S.M."/>
            <person name="Mascher T."/>
            <person name="Medema M.H."/>
            <person name="Devos D.P."/>
            <person name="Kaster A.-K."/>
            <person name="Ovreas L."/>
            <person name="Rohde M."/>
            <person name="Galperin M.Y."/>
            <person name="Jogler C."/>
        </authorList>
    </citation>
    <scope>NUCLEOTIDE SEQUENCE [LARGE SCALE GENOMIC DNA]</scope>
    <source>
        <strain evidence="2 3">KOR42</strain>
    </source>
</reference>
<dbReference type="RefSeq" id="WP_146511101.1">
    <property type="nucleotide sequence ID" value="NZ_SIHI01000014.1"/>
</dbReference>
<evidence type="ECO:0000313" key="3">
    <source>
        <dbReference type="Proteomes" id="UP000317243"/>
    </source>
</evidence>
<organism evidence="2 3">
    <name type="scientific">Thalassoglobus neptunius</name>
    <dbReference type="NCBI Taxonomy" id="1938619"/>
    <lineage>
        <taxon>Bacteria</taxon>
        <taxon>Pseudomonadati</taxon>
        <taxon>Planctomycetota</taxon>
        <taxon>Planctomycetia</taxon>
        <taxon>Planctomycetales</taxon>
        <taxon>Planctomycetaceae</taxon>
        <taxon>Thalassoglobus</taxon>
    </lineage>
</organism>
<feature type="region of interest" description="Disordered" evidence="1">
    <location>
        <begin position="545"/>
        <end position="575"/>
    </location>
</feature>
<gene>
    <name evidence="2" type="ORF">KOR42_36650</name>
</gene>
<protein>
    <recommendedName>
        <fullName evidence="4">OstA-like protein</fullName>
    </recommendedName>
</protein>
<keyword evidence="3" id="KW-1185">Reference proteome</keyword>
<feature type="compositionally biased region" description="Polar residues" evidence="1">
    <location>
        <begin position="556"/>
        <end position="567"/>
    </location>
</feature>